<proteinExistence type="predicted"/>
<accession>A0AA47MMR9</accession>
<keyword evidence="2" id="KW-1185">Reference proteome</keyword>
<evidence type="ECO:0000313" key="2">
    <source>
        <dbReference type="Proteomes" id="UP001174136"/>
    </source>
</evidence>
<gene>
    <name evidence="1" type="ORF">N1851_018576</name>
</gene>
<reference evidence="1" key="1">
    <citation type="journal article" date="2023" name="Front. Mar. Sci.">
        <title>A new Merluccius polli reference genome to investigate the effects of global change in West African waters.</title>
        <authorList>
            <person name="Mateo J.L."/>
            <person name="Blanco-Fernandez C."/>
            <person name="Garcia-Vazquez E."/>
            <person name="Machado-Schiaffino G."/>
        </authorList>
    </citation>
    <scope>NUCLEOTIDE SEQUENCE</scope>
    <source>
        <strain evidence="1">C29</strain>
        <tissue evidence="1">Fin</tissue>
    </source>
</reference>
<dbReference type="Proteomes" id="UP001174136">
    <property type="component" value="Unassembled WGS sequence"/>
</dbReference>
<name>A0AA47MMR9_MERPO</name>
<sequence length="361" mass="39877">MESEWVMFKASIAEEAARSCGEKASPEAADRYWEARRAAASAVAKAKTRVWEEFGEAMEKDFRLASRKFWGGELLTQTGDIVRRWKEHFEGLLNPTNTCSGEEAQSEDLGEASPISLAEVSEVVRKLLSSKAPGKFIPGCWKGGSDRLSNLSSRRNNVDVEQWTSSLFLQDDVVLSASSDCNLQHALGRFAAECEAVGMRVSTFKAEAMVLCQKPVDCSLGSELLPQAKEYLGVLYTSEGKMEHEMDGQIDVVSAVMRALYQTVVKKELIFILPVDPTLTYDRSPMVSMRCSAGQTDVPAVPVTSPLLDRGPEVTQPPLVLAPWQLVPSNTACPVSHTVMFPEDRAHSETRRNPETNPRLY</sequence>
<dbReference type="PANTHER" id="PTHR47027">
    <property type="entry name" value="REVERSE TRANSCRIPTASE DOMAIN-CONTAINING PROTEIN"/>
    <property type="match status" value="1"/>
</dbReference>
<evidence type="ECO:0000313" key="1">
    <source>
        <dbReference type="EMBL" id="KAK0143288.1"/>
    </source>
</evidence>
<protein>
    <submittedName>
        <fullName evidence="1">Uncharacterized protein</fullName>
    </submittedName>
</protein>
<dbReference type="PANTHER" id="PTHR47027:SF30">
    <property type="entry name" value="THAP-TYPE DOMAIN-CONTAINING PROTEIN"/>
    <property type="match status" value="1"/>
</dbReference>
<organism evidence="1 2">
    <name type="scientific">Merluccius polli</name>
    <name type="common">Benguela hake</name>
    <name type="synonym">Merluccius cadenati</name>
    <dbReference type="NCBI Taxonomy" id="89951"/>
    <lineage>
        <taxon>Eukaryota</taxon>
        <taxon>Metazoa</taxon>
        <taxon>Chordata</taxon>
        <taxon>Craniata</taxon>
        <taxon>Vertebrata</taxon>
        <taxon>Euteleostomi</taxon>
        <taxon>Actinopterygii</taxon>
        <taxon>Neopterygii</taxon>
        <taxon>Teleostei</taxon>
        <taxon>Neoteleostei</taxon>
        <taxon>Acanthomorphata</taxon>
        <taxon>Zeiogadaria</taxon>
        <taxon>Gadariae</taxon>
        <taxon>Gadiformes</taxon>
        <taxon>Gadoidei</taxon>
        <taxon>Merlucciidae</taxon>
        <taxon>Merluccius</taxon>
    </lineage>
</organism>
<dbReference type="EMBL" id="JAOPHQ010003421">
    <property type="protein sequence ID" value="KAK0143288.1"/>
    <property type="molecule type" value="Genomic_DNA"/>
</dbReference>
<comment type="caution">
    <text evidence="1">The sequence shown here is derived from an EMBL/GenBank/DDBJ whole genome shotgun (WGS) entry which is preliminary data.</text>
</comment>
<dbReference type="AlphaFoldDB" id="A0AA47MMR9"/>